<evidence type="ECO:0000313" key="17">
    <source>
        <dbReference type="Proteomes" id="UP001178461"/>
    </source>
</evidence>
<dbReference type="PROSITE" id="PS50026">
    <property type="entry name" value="EGF_3"/>
    <property type="match status" value="3"/>
</dbReference>
<dbReference type="CDD" id="cd00033">
    <property type="entry name" value="CCP"/>
    <property type="match status" value="3"/>
</dbReference>
<evidence type="ECO:0000256" key="12">
    <source>
        <dbReference type="SAM" id="Phobius"/>
    </source>
</evidence>
<sequence>MSPAAETRRQPPPPPPSLLLLLLLLLLSSPSGGEADPDATSALPSDVCATCHANATCQQRDGKNICTCNYGFVGNGRTYCQDKNECDIGASKICGEHASCHNTQGSFYCICLEGFQASSENKIFIPNDGTKCIDLDECGISVICGLGGRCVNTLGSYECYCIEGYQTENGVEPFHSRTANTSCKVVDCGLPPSVPNAYSAVNKTTYGNKVVYTCQPGYVIESGNSTAVCSSSGQWKEADFVCKEIDCGKPRWFPNNTDIIWDNRTTLGSTIYYKCREGFQFFGEHNFSQCTTSQKWGNITFECKEIKCGKPPAIHHSNMIWNGISKPGSLVEYRCVKGFYNTSMKKHSFCTKNGSWEILDLTCEKVKDFVGIALNNSCLTWRRLNGNAAVNETYQLTMRMLGNDSKKTVAESKISYTTAEEAIKICLELRQDANYSVEVTTGSTNLALKVRIMHPVVEKKAAFSNISIFNDTCIKWQRESSSEENYVLQIQGLRWYQKQFRDNMTYNFTTSSQTPAVCLDLLPGTNYTVNISTTDLNHSALIYMRTPITDPPSPEVDFVSVQGSAPLFSLRKAEDKNGPISSYQVIVIPWSLQCNFDCYSLTRLDYFSKGTESEGYVAAEIPAKVVADNMLVFALGDRLYYGDFYNAPLKQGKDYCVILRTISKWNGVKKQSCVVWAQIKDLSSPPQRLTIVLLGSVAALCSILLLLLSVACTTQHISPSSLPRKAFSNDTGHLSITVDIARKNIASSSSPMLQTISLL</sequence>
<dbReference type="SUPFAM" id="SSF57196">
    <property type="entry name" value="EGF/Laminin"/>
    <property type="match status" value="2"/>
</dbReference>
<keyword evidence="17" id="KW-1185">Reference proteome</keyword>
<keyword evidence="2 10" id="KW-0245">EGF-like domain</keyword>
<dbReference type="InterPro" id="IPR036116">
    <property type="entry name" value="FN3_sf"/>
</dbReference>
<dbReference type="Pfam" id="PF00084">
    <property type="entry name" value="Sushi"/>
    <property type="match status" value="3"/>
</dbReference>
<feature type="signal peptide" evidence="13">
    <location>
        <begin position="1"/>
        <end position="35"/>
    </location>
</feature>
<dbReference type="InterPro" id="IPR057598">
    <property type="entry name" value="Fn3_PTPRU"/>
</dbReference>
<evidence type="ECO:0000256" key="8">
    <source>
        <dbReference type="ARBA" id="ARBA00023157"/>
    </source>
</evidence>
<dbReference type="InterPro" id="IPR018097">
    <property type="entry name" value="EGF_Ca-bd_CS"/>
</dbReference>
<feature type="domain" description="EGF-like" evidence="14">
    <location>
        <begin position="82"/>
        <end position="121"/>
    </location>
</feature>
<dbReference type="SUPFAM" id="SSF57535">
    <property type="entry name" value="Complement control module/SCR domain"/>
    <property type="match status" value="3"/>
</dbReference>
<protein>
    <submittedName>
        <fullName evidence="16">Domain-containing 1 isoform X1</fullName>
    </submittedName>
</protein>
<evidence type="ECO:0000256" key="4">
    <source>
        <dbReference type="ARBA" id="ARBA00022729"/>
    </source>
</evidence>
<feature type="disulfide bond" evidence="11">
    <location>
        <begin position="247"/>
        <end position="290"/>
    </location>
</feature>
<evidence type="ECO:0000256" key="11">
    <source>
        <dbReference type="PROSITE-ProRule" id="PRU00302"/>
    </source>
</evidence>
<name>A0AA35LIT3_9SAUR</name>
<dbReference type="InterPro" id="IPR035976">
    <property type="entry name" value="Sushi/SCR/CCP_sf"/>
</dbReference>
<dbReference type="SMART" id="SM00179">
    <property type="entry name" value="EGF_CA"/>
    <property type="match status" value="2"/>
</dbReference>
<dbReference type="GO" id="GO:0016020">
    <property type="term" value="C:membrane"/>
    <property type="evidence" value="ECO:0007669"/>
    <property type="project" value="UniProtKB-SubCell"/>
</dbReference>
<keyword evidence="7 12" id="KW-0472">Membrane</keyword>
<evidence type="ECO:0000256" key="7">
    <source>
        <dbReference type="ARBA" id="ARBA00023136"/>
    </source>
</evidence>
<keyword evidence="11" id="KW-0768">Sushi</keyword>
<evidence type="ECO:0000256" key="1">
    <source>
        <dbReference type="ARBA" id="ARBA00004479"/>
    </source>
</evidence>
<keyword evidence="8 11" id="KW-1015">Disulfide bond</keyword>
<keyword evidence="5" id="KW-0677">Repeat</keyword>
<dbReference type="EMBL" id="OX395142">
    <property type="protein sequence ID" value="CAI5796618.1"/>
    <property type="molecule type" value="Genomic_DNA"/>
</dbReference>
<dbReference type="CDD" id="cd00054">
    <property type="entry name" value="EGF_CA"/>
    <property type="match status" value="2"/>
</dbReference>
<dbReference type="Proteomes" id="UP001178461">
    <property type="component" value="Chromosome 17"/>
</dbReference>
<dbReference type="AlphaFoldDB" id="A0AA35LIT3"/>
<dbReference type="SMART" id="SM00181">
    <property type="entry name" value="EGF"/>
    <property type="match status" value="3"/>
</dbReference>
<dbReference type="PROSITE" id="PS00010">
    <property type="entry name" value="ASX_HYDROXYL"/>
    <property type="match status" value="2"/>
</dbReference>
<feature type="domain" description="Sushi" evidence="15">
    <location>
        <begin position="245"/>
        <end position="305"/>
    </location>
</feature>
<feature type="chain" id="PRO_5041349255" evidence="13">
    <location>
        <begin position="36"/>
        <end position="759"/>
    </location>
</feature>
<evidence type="ECO:0000256" key="3">
    <source>
        <dbReference type="ARBA" id="ARBA00022692"/>
    </source>
</evidence>
<evidence type="ECO:0000259" key="15">
    <source>
        <dbReference type="PROSITE" id="PS50923"/>
    </source>
</evidence>
<evidence type="ECO:0000256" key="13">
    <source>
        <dbReference type="SAM" id="SignalP"/>
    </source>
</evidence>
<feature type="domain" description="EGF-like" evidence="14">
    <location>
        <begin position="134"/>
        <end position="171"/>
    </location>
</feature>
<dbReference type="PROSITE" id="PS01187">
    <property type="entry name" value="EGF_CA"/>
    <property type="match status" value="1"/>
</dbReference>
<evidence type="ECO:0000256" key="9">
    <source>
        <dbReference type="ARBA" id="ARBA00023180"/>
    </source>
</evidence>
<comment type="caution">
    <text evidence="10">Lacks conserved residue(s) required for the propagation of feature annotation.</text>
</comment>
<dbReference type="Gene3D" id="2.10.70.10">
    <property type="entry name" value="Complement Module, domain 1"/>
    <property type="match status" value="3"/>
</dbReference>
<dbReference type="PROSITE" id="PS01186">
    <property type="entry name" value="EGF_2"/>
    <property type="match status" value="1"/>
</dbReference>
<dbReference type="InterPro" id="IPR049883">
    <property type="entry name" value="NOTCH1_EGF-like"/>
</dbReference>
<keyword evidence="9" id="KW-0325">Glycoprotein</keyword>
<dbReference type="SUPFAM" id="SSF49265">
    <property type="entry name" value="Fibronectin type III"/>
    <property type="match status" value="1"/>
</dbReference>
<gene>
    <name evidence="16" type="ORF">PODLI_1B018060</name>
</gene>
<dbReference type="PANTHER" id="PTHR24051:SF5">
    <property type="entry name" value="SUSHI DOMAIN-CONTAINING PROTEIN 1"/>
    <property type="match status" value="1"/>
</dbReference>
<feature type="domain" description="Sushi" evidence="15">
    <location>
        <begin position="186"/>
        <end position="244"/>
    </location>
</feature>
<dbReference type="PANTHER" id="PTHR24051">
    <property type="entry name" value="SUSHI DOMAIN-CONTAINING PROTEIN 1"/>
    <property type="match status" value="1"/>
</dbReference>
<dbReference type="InterPro" id="IPR001881">
    <property type="entry name" value="EGF-like_Ca-bd_dom"/>
</dbReference>
<dbReference type="Pfam" id="PF23144">
    <property type="entry name" value="Fn3_PTPRU"/>
    <property type="match status" value="1"/>
</dbReference>
<accession>A0AA35LIT3</accession>
<dbReference type="FunFam" id="2.10.25.10:FF:000038">
    <property type="entry name" value="Fibrillin 2"/>
    <property type="match status" value="1"/>
</dbReference>
<proteinExistence type="predicted"/>
<dbReference type="GO" id="GO:0005509">
    <property type="term" value="F:calcium ion binding"/>
    <property type="evidence" value="ECO:0007669"/>
    <property type="project" value="InterPro"/>
</dbReference>
<feature type="domain" description="Sushi" evidence="15">
    <location>
        <begin position="306"/>
        <end position="365"/>
    </location>
</feature>
<dbReference type="InterPro" id="IPR000436">
    <property type="entry name" value="Sushi_SCR_CCP_dom"/>
</dbReference>
<feature type="transmembrane region" description="Helical" evidence="12">
    <location>
        <begin position="689"/>
        <end position="712"/>
    </location>
</feature>
<keyword evidence="3 12" id="KW-0812">Transmembrane</keyword>
<keyword evidence="4 13" id="KW-0732">Signal</keyword>
<comment type="subcellular location">
    <subcellularLocation>
        <location evidence="1">Membrane</location>
        <topology evidence="1">Single-pass type I membrane protein</topology>
    </subcellularLocation>
</comment>
<reference evidence="16" key="1">
    <citation type="submission" date="2022-12" db="EMBL/GenBank/DDBJ databases">
        <authorList>
            <person name="Alioto T."/>
            <person name="Alioto T."/>
            <person name="Gomez Garrido J."/>
        </authorList>
    </citation>
    <scope>NUCLEOTIDE SEQUENCE</scope>
</reference>
<evidence type="ECO:0000256" key="6">
    <source>
        <dbReference type="ARBA" id="ARBA00022989"/>
    </source>
</evidence>
<dbReference type="SMART" id="SM00032">
    <property type="entry name" value="CCP"/>
    <property type="match status" value="3"/>
</dbReference>
<dbReference type="PROSITE" id="PS50923">
    <property type="entry name" value="SUSHI"/>
    <property type="match status" value="3"/>
</dbReference>
<organism evidence="16 17">
    <name type="scientific">Podarcis lilfordi</name>
    <name type="common">Lilford's wall lizard</name>
    <dbReference type="NCBI Taxonomy" id="74358"/>
    <lineage>
        <taxon>Eukaryota</taxon>
        <taxon>Metazoa</taxon>
        <taxon>Chordata</taxon>
        <taxon>Craniata</taxon>
        <taxon>Vertebrata</taxon>
        <taxon>Euteleostomi</taxon>
        <taxon>Lepidosauria</taxon>
        <taxon>Squamata</taxon>
        <taxon>Bifurcata</taxon>
        <taxon>Unidentata</taxon>
        <taxon>Episquamata</taxon>
        <taxon>Laterata</taxon>
        <taxon>Lacertibaenia</taxon>
        <taxon>Lacertidae</taxon>
        <taxon>Podarcis</taxon>
    </lineage>
</organism>
<evidence type="ECO:0000256" key="10">
    <source>
        <dbReference type="PROSITE-ProRule" id="PRU00076"/>
    </source>
</evidence>
<evidence type="ECO:0000256" key="2">
    <source>
        <dbReference type="ARBA" id="ARBA00022536"/>
    </source>
</evidence>
<dbReference type="InterPro" id="IPR000742">
    <property type="entry name" value="EGF"/>
</dbReference>
<dbReference type="Pfam" id="PF07645">
    <property type="entry name" value="EGF_CA"/>
    <property type="match status" value="2"/>
</dbReference>
<dbReference type="InterPro" id="IPR051622">
    <property type="entry name" value="R-tyr_protein_phosphatases"/>
</dbReference>
<keyword evidence="6 12" id="KW-1133">Transmembrane helix</keyword>
<evidence type="ECO:0000313" key="16">
    <source>
        <dbReference type="EMBL" id="CAI5796618.1"/>
    </source>
</evidence>
<feature type="domain" description="EGF-like" evidence="14">
    <location>
        <begin position="44"/>
        <end position="81"/>
    </location>
</feature>
<evidence type="ECO:0000256" key="5">
    <source>
        <dbReference type="ARBA" id="ARBA00022737"/>
    </source>
</evidence>
<dbReference type="Gene3D" id="2.10.25.10">
    <property type="entry name" value="Laminin"/>
    <property type="match status" value="3"/>
</dbReference>
<dbReference type="InterPro" id="IPR000152">
    <property type="entry name" value="EGF-type_Asp/Asn_hydroxyl_site"/>
</dbReference>
<evidence type="ECO:0000259" key="14">
    <source>
        <dbReference type="PROSITE" id="PS50026"/>
    </source>
</evidence>